<keyword evidence="2" id="KW-1185">Reference proteome</keyword>
<dbReference type="EMBL" id="JBAKAP010000014">
    <property type="protein sequence ID" value="MEL0617670.1"/>
    <property type="molecule type" value="Genomic_DNA"/>
</dbReference>
<dbReference type="GO" id="GO:0003746">
    <property type="term" value="F:translation elongation factor activity"/>
    <property type="evidence" value="ECO:0007669"/>
    <property type="project" value="UniProtKB-KW"/>
</dbReference>
<name>A0ABU9GHT0_COBMA</name>
<gene>
    <name evidence="1" type="ORF">V6243_12615</name>
</gene>
<protein>
    <submittedName>
        <fullName evidence="1">Elongation factor P hydroxylase</fullName>
    </submittedName>
</protein>
<accession>A0ABU9GHT0</accession>
<dbReference type="Proteomes" id="UP001378242">
    <property type="component" value="Unassembled WGS sequence"/>
</dbReference>
<sequence>MPDHALAGGQALTDQESMDPELTALTSLFDGLFATSYNTLLRRAPHEPLYLPAGMTTDEVQDGVASGDSPSDELGFHRLYLARGFFSSALHEVSHWCIAGPERRLKEDYGYWYAPDGRDAHQQKAFESVEVAPQALEQLFHRAVAKPFHVSVDNLELEVDRDAFAQRVDERAAEYERCGLPARANAFRHALHAVWQRKLSHTQAIQEAMTLLPAVGEDGRVA</sequence>
<reference evidence="1 2" key="1">
    <citation type="submission" date="2024-02" db="EMBL/GenBank/DDBJ databases">
        <title>Bacteria isolated from the canopy kelp, Nereocystis luetkeana.</title>
        <authorList>
            <person name="Pfister C.A."/>
            <person name="Younker I.T."/>
            <person name="Light S.H."/>
        </authorList>
    </citation>
    <scope>NUCLEOTIDE SEQUENCE [LARGE SCALE GENOMIC DNA]</scope>
    <source>
        <strain evidence="1 2">TI.5.07</strain>
    </source>
</reference>
<evidence type="ECO:0000313" key="1">
    <source>
        <dbReference type="EMBL" id="MEL0617670.1"/>
    </source>
</evidence>
<evidence type="ECO:0000313" key="2">
    <source>
        <dbReference type="Proteomes" id="UP001378242"/>
    </source>
</evidence>
<dbReference type="InterPro" id="IPR007411">
    <property type="entry name" value="EpmC"/>
</dbReference>
<dbReference type="Pfam" id="PF04315">
    <property type="entry name" value="EpmC"/>
    <property type="match status" value="1"/>
</dbReference>
<comment type="caution">
    <text evidence="1">The sequence shown here is derived from an EMBL/GenBank/DDBJ whole genome shotgun (WGS) entry which is preliminary data.</text>
</comment>
<proteinExistence type="predicted"/>
<keyword evidence="1" id="KW-0648">Protein biosynthesis</keyword>
<organism evidence="1 2">
    <name type="scientific">Cobetia marina</name>
    <name type="common">Deleya marina</name>
    <dbReference type="NCBI Taxonomy" id="28258"/>
    <lineage>
        <taxon>Bacteria</taxon>
        <taxon>Pseudomonadati</taxon>
        <taxon>Pseudomonadota</taxon>
        <taxon>Gammaproteobacteria</taxon>
        <taxon>Oceanospirillales</taxon>
        <taxon>Halomonadaceae</taxon>
        <taxon>Cobetia</taxon>
    </lineage>
</organism>
<keyword evidence="1" id="KW-0251">Elongation factor</keyword>